<dbReference type="PANTHER" id="PTHR43170">
    <property type="entry name" value="GMP REDUCTASE"/>
    <property type="match status" value="1"/>
</dbReference>
<dbReference type="InterPro" id="IPR005993">
    <property type="entry name" value="GMPR"/>
</dbReference>
<evidence type="ECO:0000313" key="11">
    <source>
        <dbReference type="EMBL" id="QHS95117.1"/>
    </source>
</evidence>
<proteinExistence type="inferred from homology"/>
<keyword evidence="6" id="KW-0560">Oxidoreductase</keyword>
<dbReference type="CDD" id="cd00381">
    <property type="entry name" value="IMPDH"/>
    <property type="match status" value="1"/>
</dbReference>
<dbReference type="InterPro" id="IPR015875">
    <property type="entry name" value="IMP_DH/GMP_Rdtase_CS"/>
</dbReference>
<dbReference type="NCBIfam" id="NF003470">
    <property type="entry name" value="PRK05096.1"/>
    <property type="match status" value="1"/>
</dbReference>
<evidence type="ECO:0000256" key="9">
    <source>
        <dbReference type="ARBA" id="ARBA00048616"/>
    </source>
</evidence>
<dbReference type="InterPro" id="IPR050139">
    <property type="entry name" value="GMP_reductase"/>
</dbReference>
<sequence length="346" mass="38670">MYMKIEEDVKLDFNDVLIRPKRSKLSSRSEVNLEREIYFPISKQTWKGVPIIAANMDTVGTYDVYKVLSKHKIITAFHKFYTLRQFEEMEGLDPDYFAISTGISEDDFIKLTEIMDRNFGSRVKFICIDVANGYMEKLVEFCKKVREMYPNKILIAGNVVSREVTEELILNGGIDIVKVGIGPGSACLTRTQTGVGMPQLSAIMECADAAHGVNGFIIGDGGITCPGDLSKGFGGGADFIMIGGQFAGHDENPGEIIVINNEKYKEFYGMSSETAMKKHYGKMDKYRSSEGRSIKIKYKGPLETTVLNYLGGLRSTCTYINAKNIKNMSKCTTFIKTNRILNTVFV</sequence>
<name>A0A6C0BRV3_9ZZZZ</name>
<evidence type="ECO:0000256" key="8">
    <source>
        <dbReference type="ARBA" id="ARBA00037691"/>
    </source>
</evidence>
<keyword evidence="3" id="KW-0479">Metal-binding</keyword>
<dbReference type="Gene3D" id="3.20.20.70">
    <property type="entry name" value="Aldolase class I"/>
    <property type="match status" value="1"/>
</dbReference>
<protein>
    <recommendedName>
        <fullName evidence="2">GMP reductase</fullName>
        <ecNumber evidence="1">1.7.1.7</ecNumber>
    </recommendedName>
    <alternativeName>
        <fullName evidence="7">Guanosine 5'-monophosphate oxidoreductase</fullName>
    </alternativeName>
</protein>
<evidence type="ECO:0000256" key="5">
    <source>
        <dbReference type="ARBA" id="ARBA00022958"/>
    </source>
</evidence>
<accession>A0A6C0BRV3</accession>
<organism evidence="11">
    <name type="scientific">viral metagenome</name>
    <dbReference type="NCBI Taxonomy" id="1070528"/>
    <lineage>
        <taxon>unclassified sequences</taxon>
        <taxon>metagenomes</taxon>
        <taxon>organismal metagenomes</taxon>
    </lineage>
</organism>
<keyword evidence="4" id="KW-0521">NADP</keyword>
<evidence type="ECO:0000256" key="1">
    <source>
        <dbReference type="ARBA" id="ARBA00012678"/>
    </source>
</evidence>
<keyword evidence="5" id="KW-0630">Potassium</keyword>
<dbReference type="GO" id="GO:0009117">
    <property type="term" value="P:nucleotide metabolic process"/>
    <property type="evidence" value="ECO:0007669"/>
    <property type="project" value="InterPro"/>
</dbReference>
<dbReference type="GO" id="GO:0003920">
    <property type="term" value="F:GMP reductase activity"/>
    <property type="evidence" value="ECO:0007669"/>
    <property type="project" value="UniProtKB-EC"/>
</dbReference>
<dbReference type="SUPFAM" id="SSF51412">
    <property type="entry name" value="Inosine monophosphate dehydrogenase (IMPDH)"/>
    <property type="match status" value="1"/>
</dbReference>
<dbReference type="SMART" id="SM01240">
    <property type="entry name" value="IMPDH"/>
    <property type="match status" value="1"/>
</dbReference>
<feature type="domain" description="IMP dehydrogenase/GMP reductase" evidence="10">
    <location>
        <begin position="103"/>
        <end position="337"/>
    </location>
</feature>
<dbReference type="HAMAP" id="MF_00596">
    <property type="entry name" value="GMP_reduct_type1"/>
    <property type="match status" value="1"/>
</dbReference>
<dbReference type="PIRSF" id="PIRSF000235">
    <property type="entry name" value="GMP_reductase"/>
    <property type="match status" value="1"/>
</dbReference>
<dbReference type="PANTHER" id="PTHR43170:SF5">
    <property type="entry name" value="GMP REDUCTASE"/>
    <property type="match status" value="1"/>
</dbReference>
<dbReference type="EMBL" id="MN739240">
    <property type="protein sequence ID" value="QHS95117.1"/>
    <property type="molecule type" value="Genomic_DNA"/>
</dbReference>
<evidence type="ECO:0000256" key="2">
    <source>
        <dbReference type="ARBA" id="ARBA00015800"/>
    </source>
</evidence>
<dbReference type="InterPro" id="IPR013785">
    <property type="entry name" value="Aldolase_TIM"/>
</dbReference>
<dbReference type="GO" id="GO:0046872">
    <property type="term" value="F:metal ion binding"/>
    <property type="evidence" value="ECO:0007669"/>
    <property type="project" value="UniProtKB-KW"/>
</dbReference>
<comment type="function">
    <text evidence="8">Catalyzes the irreversible NADPH-dependent deamination of GMP to IMP. It functions in the conversion of nucleobase, nucleoside and nucleotide derivatives of G to A nucleotides, and in maintaining the intracellular balance of A and G nucleotides.</text>
</comment>
<evidence type="ECO:0000256" key="7">
    <source>
        <dbReference type="ARBA" id="ARBA00030699"/>
    </source>
</evidence>
<reference evidence="11" key="1">
    <citation type="journal article" date="2020" name="Nature">
        <title>Giant virus diversity and host interactions through global metagenomics.</title>
        <authorList>
            <person name="Schulz F."/>
            <person name="Roux S."/>
            <person name="Paez-Espino D."/>
            <person name="Jungbluth S."/>
            <person name="Walsh D.A."/>
            <person name="Denef V.J."/>
            <person name="McMahon K.D."/>
            <person name="Konstantinidis K.T."/>
            <person name="Eloe-Fadrosh E.A."/>
            <person name="Kyrpides N.C."/>
            <person name="Woyke T."/>
        </authorList>
    </citation>
    <scope>NUCLEOTIDE SEQUENCE</scope>
    <source>
        <strain evidence="11">GVMAG-M-3300018428-16</strain>
    </source>
</reference>
<dbReference type="Pfam" id="PF00478">
    <property type="entry name" value="IMPDH"/>
    <property type="match status" value="1"/>
</dbReference>
<dbReference type="InterPro" id="IPR001093">
    <property type="entry name" value="IMP_DH_GMPRt"/>
</dbReference>
<evidence type="ECO:0000256" key="6">
    <source>
        <dbReference type="ARBA" id="ARBA00023002"/>
    </source>
</evidence>
<evidence type="ECO:0000256" key="3">
    <source>
        <dbReference type="ARBA" id="ARBA00022723"/>
    </source>
</evidence>
<dbReference type="PROSITE" id="PS00487">
    <property type="entry name" value="IMP_DH_GMP_RED"/>
    <property type="match status" value="1"/>
</dbReference>
<evidence type="ECO:0000259" key="10">
    <source>
        <dbReference type="Pfam" id="PF00478"/>
    </source>
</evidence>
<comment type="catalytic activity">
    <reaction evidence="9">
        <text>IMP + NH4(+) + NADP(+) = GMP + NADPH + 2 H(+)</text>
        <dbReference type="Rhea" id="RHEA:17185"/>
        <dbReference type="ChEBI" id="CHEBI:15378"/>
        <dbReference type="ChEBI" id="CHEBI:28938"/>
        <dbReference type="ChEBI" id="CHEBI:57783"/>
        <dbReference type="ChEBI" id="CHEBI:58053"/>
        <dbReference type="ChEBI" id="CHEBI:58115"/>
        <dbReference type="ChEBI" id="CHEBI:58349"/>
        <dbReference type="EC" id="1.7.1.7"/>
    </reaction>
</comment>
<dbReference type="GO" id="GO:1902560">
    <property type="term" value="C:GMP reductase complex"/>
    <property type="evidence" value="ECO:0007669"/>
    <property type="project" value="InterPro"/>
</dbReference>
<dbReference type="EC" id="1.7.1.7" evidence="1"/>
<evidence type="ECO:0000256" key="4">
    <source>
        <dbReference type="ARBA" id="ARBA00022857"/>
    </source>
</evidence>
<dbReference type="AlphaFoldDB" id="A0A6C0BRV3"/>